<dbReference type="InterPro" id="IPR025269">
    <property type="entry name" value="SAM-like_dom"/>
</dbReference>
<evidence type="ECO:0000256" key="1">
    <source>
        <dbReference type="ARBA" id="ARBA00008857"/>
    </source>
</evidence>
<dbReference type="GO" id="GO:0003677">
    <property type="term" value="F:DNA binding"/>
    <property type="evidence" value="ECO:0007669"/>
    <property type="project" value="UniProtKB-UniRule"/>
</dbReference>
<dbReference type="KEGG" id="rsi:Runsl_4328"/>
<gene>
    <name evidence="8" type="ordered locus">Runsl_4328</name>
</gene>
<dbReference type="InterPro" id="IPR010998">
    <property type="entry name" value="Integrase_recombinase_N"/>
</dbReference>
<dbReference type="Pfam" id="PF13102">
    <property type="entry name" value="Phage_int_SAM_5"/>
    <property type="match status" value="1"/>
</dbReference>
<evidence type="ECO:0000256" key="4">
    <source>
        <dbReference type="ARBA" id="ARBA00023172"/>
    </source>
</evidence>
<dbReference type="InterPro" id="IPR044068">
    <property type="entry name" value="CB"/>
</dbReference>
<dbReference type="InterPro" id="IPR035386">
    <property type="entry name" value="Arm-DNA-bind_5"/>
</dbReference>
<dbReference type="AlphaFoldDB" id="A0A7U4E7G6"/>
<dbReference type="InterPro" id="IPR011010">
    <property type="entry name" value="DNA_brk_join_enz"/>
</dbReference>
<dbReference type="GO" id="GO:0015074">
    <property type="term" value="P:DNA integration"/>
    <property type="evidence" value="ECO:0007669"/>
    <property type="project" value="UniProtKB-KW"/>
</dbReference>
<accession>A0A7U4E7G6</accession>
<evidence type="ECO:0000256" key="2">
    <source>
        <dbReference type="ARBA" id="ARBA00022908"/>
    </source>
</evidence>
<proteinExistence type="inferred from homology"/>
<evidence type="ECO:0000256" key="5">
    <source>
        <dbReference type="PROSITE-ProRule" id="PRU01248"/>
    </source>
</evidence>
<keyword evidence="9" id="KW-1185">Reference proteome</keyword>
<dbReference type="RefSeq" id="WP_013929962.1">
    <property type="nucleotide sequence ID" value="NC_015703.1"/>
</dbReference>
<dbReference type="GO" id="GO:0006310">
    <property type="term" value="P:DNA recombination"/>
    <property type="evidence" value="ECO:0007669"/>
    <property type="project" value="UniProtKB-KW"/>
</dbReference>
<dbReference type="PANTHER" id="PTHR30349">
    <property type="entry name" value="PHAGE INTEGRASE-RELATED"/>
    <property type="match status" value="1"/>
</dbReference>
<dbReference type="InterPro" id="IPR013762">
    <property type="entry name" value="Integrase-like_cat_sf"/>
</dbReference>
<organism evidence="8 9">
    <name type="scientific">Runella slithyformis (strain ATCC 29530 / DSM 19594 / LMG 11500 / NCIMB 11436 / LSU 4)</name>
    <dbReference type="NCBI Taxonomy" id="761193"/>
    <lineage>
        <taxon>Bacteria</taxon>
        <taxon>Pseudomonadati</taxon>
        <taxon>Bacteroidota</taxon>
        <taxon>Cytophagia</taxon>
        <taxon>Cytophagales</taxon>
        <taxon>Spirosomataceae</taxon>
        <taxon>Runella</taxon>
    </lineage>
</organism>
<dbReference type="SUPFAM" id="SSF56349">
    <property type="entry name" value="DNA breaking-rejoining enzymes"/>
    <property type="match status" value="1"/>
</dbReference>
<name>A0A7U4E7G6_RUNSL</name>
<keyword evidence="4" id="KW-0233">DNA recombination</keyword>
<dbReference type="PROSITE" id="PS51898">
    <property type="entry name" value="TYR_RECOMBINASE"/>
    <property type="match status" value="1"/>
</dbReference>
<feature type="domain" description="Tyr recombinase" evidence="6">
    <location>
        <begin position="246"/>
        <end position="417"/>
    </location>
</feature>
<dbReference type="EMBL" id="CP002859">
    <property type="protein sequence ID" value="AEI50666.1"/>
    <property type="molecule type" value="Genomic_DNA"/>
</dbReference>
<feature type="domain" description="Core-binding (CB)" evidence="7">
    <location>
        <begin position="139"/>
        <end position="225"/>
    </location>
</feature>
<dbReference type="PANTHER" id="PTHR30349:SF64">
    <property type="entry name" value="PROPHAGE INTEGRASE INTD-RELATED"/>
    <property type="match status" value="1"/>
</dbReference>
<reference evidence="9" key="1">
    <citation type="submission" date="2011-06" db="EMBL/GenBank/DDBJ databases">
        <title>The complete genome of chromosome of Runella slithyformis DSM 19594.</title>
        <authorList>
            <consortium name="US DOE Joint Genome Institute (JGI-PGF)"/>
            <person name="Lucas S."/>
            <person name="Han J."/>
            <person name="Lapidus A."/>
            <person name="Bruce D."/>
            <person name="Goodwin L."/>
            <person name="Pitluck S."/>
            <person name="Peters L."/>
            <person name="Kyrpides N."/>
            <person name="Mavromatis K."/>
            <person name="Ivanova N."/>
            <person name="Ovchinnikova G."/>
            <person name="Zhang X."/>
            <person name="Misra M."/>
            <person name="Detter J.C."/>
            <person name="Tapia R."/>
            <person name="Han C."/>
            <person name="Land M."/>
            <person name="Hauser L."/>
            <person name="Markowitz V."/>
            <person name="Cheng J.-F."/>
            <person name="Hugenholtz P."/>
            <person name="Woyke T."/>
            <person name="Wu D."/>
            <person name="Tindall B."/>
            <person name="Faehrich R."/>
            <person name="Brambilla E."/>
            <person name="Klenk H.-P."/>
            <person name="Eisen J.A."/>
        </authorList>
    </citation>
    <scope>NUCLEOTIDE SEQUENCE [LARGE SCALE GENOMIC DNA]</scope>
    <source>
        <strain evidence="9">ATCC 29530 / DSM 19594 / LMG 11500 / NCIMB 11436 / LSU 4</strain>
    </source>
</reference>
<dbReference type="Pfam" id="PF00589">
    <property type="entry name" value="Phage_integrase"/>
    <property type="match status" value="1"/>
</dbReference>
<dbReference type="Gene3D" id="1.10.443.10">
    <property type="entry name" value="Intergrase catalytic core"/>
    <property type="match status" value="1"/>
</dbReference>
<dbReference type="InterPro" id="IPR050090">
    <property type="entry name" value="Tyrosine_recombinase_XerCD"/>
</dbReference>
<keyword evidence="3 5" id="KW-0238">DNA-binding</keyword>
<dbReference type="InterPro" id="IPR002104">
    <property type="entry name" value="Integrase_catalytic"/>
</dbReference>
<sequence>MQKRVTNVAEFLNENYSIRERKGLITRHRQKFGVNFRVRSKKKGAANPTKQAIYYRVRVNGNAATDASTGVFIEPGTWDTKTQQIKGSSVEVDEKNRFLAQIRNDLMTLFNDLRQQGVNVTAKMLVDLYRVNQQTPETLRLVNYYELFLSYHKNTVTPETIETYQSRLNLLKKYLVSTKQYNVTIDAVSPKWAMAYHRYILDRKNGLDHAQRAIKTIAKILDFAVVQDDIESNPLRSLRLPRSPQKPIKYLTKPEIEQLQNCPYFDERLQKAADCFLLQCFTGMAYNELVMFDAEKHIQIDSDGQEWIMIRRGKTGTLSTIPVIAPAKNLLEKYANKMPVISNQKLNDFIKEAAKVAGLKNADSITTHLARKTAGTYLLNHGVPLETVSKVLGHRSVKMTEMYYAVLLTNTIKQNFKNSGLL</sequence>
<comment type="similarity">
    <text evidence="1">Belongs to the 'phage' integrase family.</text>
</comment>
<dbReference type="CDD" id="cd01185">
    <property type="entry name" value="INTN1_C_like"/>
    <property type="match status" value="1"/>
</dbReference>
<evidence type="ECO:0000313" key="8">
    <source>
        <dbReference type="EMBL" id="AEI50666.1"/>
    </source>
</evidence>
<keyword evidence="2" id="KW-0229">DNA integration</keyword>
<evidence type="ECO:0000256" key="3">
    <source>
        <dbReference type="ARBA" id="ARBA00023125"/>
    </source>
</evidence>
<dbReference type="PROSITE" id="PS51900">
    <property type="entry name" value="CB"/>
    <property type="match status" value="1"/>
</dbReference>
<dbReference type="Gene3D" id="1.10.150.130">
    <property type="match status" value="1"/>
</dbReference>
<evidence type="ECO:0000313" key="9">
    <source>
        <dbReference type="Proteomes" id="UP000000493"/>
    </source>
</evidence>
<protein>
    <submittedName>
        <fullName evidence="8">Integrase family protein</fullName>
    </submittedName>
</protein>
<dbReference type="Proteomes" id="UP000000493">
    <property type="component" value="Chromosome"/>
</dbReference>
<dbReference type="Pfam" id="PF17293">
    <property type="entry name" value="Arm-DNA-bind_5"/>
    <property type="match status" value="1"/>
</dbReference>
<evidence type="ECO:0000259" key="6">
    <source>
        <dbReference type="PROSITE" id="PS51898"/>
    </source>
</evidence>
<reference evidence="8 9" key="2">
    <citation type="journal article" date="2012" name="Stand. Genomic Sci.">
        <title>Complete genome sequence of the aquatic bacterium Runella slithyformis type strain (LSU 4(T)).</title>
        <authorList>
            <person name="Copeland A."/>
            <person name="Zhang X."/>
            <person name="Misra M."/>
            <person name="Lapidus A."/>
            <person name="Nolan M."/>
            <person name="Lucas S."/>
            <person name="Deshpande S."/>
            <person name="Cheng J.F."/>
            <person name="Tapia R."/>
            <person name="Goodwin L.A."/>
            <person name="Pitluck S."/>
            <person name="Liolios K."/>
            <person name="Pagani I."/>
            <person name="Ivanova N."/>
            <person name="Mikhailova N."/>
            <person name="Pati A."/>
            <person name="Chen A."/>
            <person name="Palaniappan K."/>
            <person name="Land M."/>
            <person name="Hauser L."/>
            <person name="Pan C."/>
            <person name="Jeffries C.D."/>
            <person name="Detter J.C."/>
            <person name="Brambilla E.M."/>
            <person name="Rohde M."/>
            <person name="Djao O.D."/>
            <person name="Goker M."/>
            <person name="Sikorski J."/>
            <person name="Tindall B.J."/>
            <person name="Woyke T."/>
            <person name="Bristow J."/>
            <person name="Eisen J.A."/>
            <person name="Markowitz V."/>
            <person name="Hugenholtz P."/>
            <person name="Kyrpides N.C."/>
            <person name="Klenk H.P."/>
            <person name="Mavromatis K."/>
        </authorList>
    </citation>
    <scope>NUCLEOTIDE SEQUENCE [LARGE SCALE GENOMIC DNA]</scope>
    <source>
        <strain evidence="9">ATCC 29530 / DSM 19594 / LMG 11500 / NCIMB 11436 / LSU 4</strain>
    </source>
</reference>
<evidence type="ECO:0000259" key="7">
    <source>
        <dbReference type="PROSITE" id="PS51900"/>
    </source>
</evidence>